<dbReference type="AlphaFoldDB" id="A0A9D4L301"/>
<dbReference type="EMBL" id="JAIWYP010000003">
    <property type="protein sequence ID" value="KAH3849551.1"/>
    <property type="molecule type" value="Genomic_DNA"/>
</dbReference>
<gene>
    <name evidence="1" type="ORF">DPMN_091952</name>
    <name evidence="2" type="ORF">DPMN_091954</name>
</gene>
<organism evidence="2 3">
    <name type="scientific">Dreissena polymorpha</name>
    <name type="common">Zebra mussel</name>
    <name type="synonym">Mytilus polymorpha</name>
    <dbReference type="NCBI Taxonomy" id="45954"/>
    <lineage>
        <taxon>Eukaryota</taxon>
        <taxon>Metazoa</taxon>
        <taxon>Spiralia</taxon>
        <taxon>Lophotrochozoa</taxon>
        <taxon>Mollusca</taxon>
        <taxon>Bivalvia</taxon>
        <taxon>Autobranchia</taxon>
        <taxon>Heteroconchia</taxon>
        <taxon>Euheterodonta</taxon>
        <taxon>Imparidentia</taxon>
        <taxon>Neoheterodontei</taxon>
        <taxon>Myida</taxon>
        <taxon>Dreissenoidea</taxon>
        <taxon>Dreissenidae</taxon>
        <taxon>Dreissena</taxon>
    </lineage>
</organism>
<proteinExistence type="predicted"/>
<dbReference type="EMBL" id="JAIWYP010000003">
    <property type="protein sequence ID" value="KAH3849549.1"/>
    <property type="molecule type" value="Genomic_DNA"/>
</dbReference>
<evidence type="ECO:0000313" key="2">
    <source>
        <dbReference type="EMBL" id="KAH3849551.1"/>
    </source>
</evidence>
<reference evidence="2" key="1">
    <citation type="journal article" date="2019" name="bioRxiv">
        <title>The Genome of the Zebra Mussel, Dreissena polymorpha: A Resource for Invasive Species Research.</title>
        <authorList>
            <person name="McCartney M.A."/>
            <person name="Auch B."/>
            <person name="Kono T."/>
            <person name="Mallez S."/>
            <person name="Zhang Y."/>
            <person name="Obille A."/>
            <person name="Becker A."/>
            <person name="Abrahante J.E."/>
            <person name="Garbe J."/>
            <person name="Badalamenti J.P."/>
            <person name="Herman A."/>
            <person name="Mangelson H."/>
            <person name="Liachko I."/>
            <person name="Sullivan S."/>
            <person name="Sone E.D."/>
            <person name="Koren S."/>
            <person name="Silverstein K.A.T."/>
            <person name="Beckman K.B."/>
            <person name="Gohl D.M."/>
        </authorList>
    </citation>
    <scope>NUCLEOTIDE SEQUENCE</scope>
    <source>
        <strain evidence="2">Duluth1</strain>
        <tissue evidence="2">Whole animal</tissue>
    </source>
</reference>
<accession>A0A9D4L301</accession>
<dbReference type="Proteomes" id="UP000828390">
    <property type="component" value="Unassembled WGS sequence"/>
</dbReference>
<sequence>MMESLVEQQRVLTDIMLDPKLTKKQDAALNLRESDWDIIKELCVILKPLADTTAYMSTESQVTVLEIYPNVCGLVTKGLVSCSTDSSIAHRVKKAICDDLVHRFQPESEEAARSTAALGALLDPPLRFTINNGDIETPSKRRKLDFLAHQRVRWRMSFSAM</sequence>
<evidence type="ECO:0000313" key="1">
    <source>
        <dbReference type="EMBL" id="KAH3849549.1"/>
    </source>
</evidence>
<protein>
    <submittedName>
        <fullName evidence="2">Uncharacterized protein</fullName>
    </submittedName>
</protein>
<reference evidence="2" key="2">
    <citation type="submission" date="2020-11" db="EMBL/GenBank/DDBJ databases">
        <authorList>
            <person name="McCartney M.A."/>
            <person name="Auch B."/>
            <person name="Kono T."/>
            <person name="Mallez S."/>
            <person name="Becker A."/>
            <person name="Gohl D.M."/>
            <person name="Silverstein K.A.T."/>
            <person name="Koren S."/>
            <person name="Bechman K.B."/>
            <person name="Herman A."/>
            <person name="Abrahante J.E."/>
            <person name="Garbe J."/>
        </authorList>
    </citation>
    <scope>NUCLEOTIDE SEQUENCE</scope>
    <source>
        <strain evidence="2">Duluth1</strain>
        <tissue evidence="2">Whole animal</tissue>
    </source>
</reference>
<name>A0A9D4L301_DREPO</name>
<evidence type="ECO:0000313" key="3">
    <source>
        <dbReference type="Proteomes" id="UP000828390"/>
    </source>
</evidence>
<comment type="caution">
    <text evidence="2">The sequence shown here is derived from an EMBL/GenBank/DDBJ whole genome shotgun (WGS) entry which is preliminary data.</text>
</comment>
<keyword evidence="3" id="KW-1185">Reference proteome</keyword>